<dbReference type="EMBL" id="CP017242">
    <property type="protein sequence ID" value="APO77208.1"/>
    <property type="molecule type" value="Genomic_DNA"/>
</dbReference>
<reference evidence="2 3" key="1">
    <citation type="submission" date="2016-09" db="EMBL/GenBank/DDBJ databases">
        <title>The complete genome sequences of Rhizobium gallicum, symbiovars gallicum and phaseoli, symbionts associated to common bean (Phaseolus vulgaris).</title>
        <authorList>
            <person name="Bustos P."/>
            <person name="Santamaria R.I."/>
            <person name="Perez-Carrascal O.M."/>
            <person name="Juarez S."/>
            <person name="Lozano L."/>
            <person name="Martinez-Flores I."/>
            <person name="Martinez-Romero E."/>
            <person name="Cevallos M."/>
            <person name="Romero D."/>
            <person name="Davila G."/>
            <person name="Gonzalez V."/>
        </authorList>
    </citation>
    <scope>NUCLEOTIDE SEQUENCE [LARGE SCALE GENOMIC DNA]</scope>
    <source>
        <strain evidence="2 3">8C-3</strain>
        <plasmid evidence="3">Plasmid prsp8c3a</plasmid>
    </source>
</reference>
<gene>
    <name evidence="2" type="ORF">AM571_PA00327</name>
</gene>
<feature type="region of interest" description="Disordered" evidence="1">
    <location>
        <begin position="103"/>
        <end position="132"/>
    </location>
</feature>
<proteinExistence type="predicted"/>
<feature type="compositionally biased region" description="Basic and acidic residues" evidence="1">
    <location>
        <begin position="103"/>
        <end position="124"/>
    </location>
</feature>
<name>A0A1L5PAL6_RHIET</name>
<dbReference type="InterPro" id="IPR009241">
    <property type="entry name" value="HigB-like"/>
</dbReference>
<organism evidence="2 3">
    <name type="scientific">Rhizobium etli 8C-3</name>
    <dbReference type="NCBI Taxonomy" id="538025"/>
    <lineage>
        <taxon>Bacteria</taxon>
        <taxon>Pseudomonadati</taxon>
        <taxon>Pseudomonadota</taxon>
        <taxon>Alphaproteobacteria</taxon>
        <taxon>Hyphomicrobiales</taxon>
        <taxon>Rhizobiaceae</taxon>
        <taxon>Rhizobium/Agrobacterium group</taxon>
        <taxon>Rhizobium</taxon>
    </lineage>
</organism>
<sequence length="132" mass="15620">MKKVVDRPKKTIVAEFYQTPRGKEPVREWLKTMTFDERKAISTDVRTTEYGWPLGMPTCDSFGDGLWEVRTSLSDKIARVFFYMEGSRMILLHGIIKKDQVPPKVDVDTARDRKRESERRLEQLKKKKERKK</sequence>
<dbReference type="Pfam" id="PF05973">
    <property type="entry name" value="Gp49"/>
    <property type="match status" value="1"/>
</dbReference>
<dbReference type="AlphaFoldDB" id="A0A1L5PAL6"/>
<geneLocation type="plasmid" evidence="3">
    <name>prsp8c3a</name>
</geneLocation>
<protein>
    <submittedName>
        <fullName evidence="2">Addiction module killer protein</fullName>
    </submittedName>
</protein>
<keyword evidence="2" id="KW-0614">Plasmid</keyword>
<accession>A0A1L5PAL6</accession>
<evidence type="ECO:0000256" key="1">
    <source>
        <dbReference type="SAM" id="MobiDB-lite"/>
    </source>
</evidence>
<dbReference type="RefSeq" id="WP_074063616.1">
    <property type="nucleotide sequence ID" value="NZ_CP017242.1"/>
</dbReference>
<evidence type="ECO:0000313" key="2">
    <source>
        <dbReference type="EMBL" id="APO77208.1"/>
    </source>
</evidence>
<evidence type="ECO:0000313" key="3">
    <source>
        <dbReference type="Proteomes" id="UP000185109"/>
    </source>
</evidence>
<dbReference type="Proteomes" id="UP000185109">
    <property type="component" value="Plasmid pRsp8C3a"/>
</dbReference>